<sequence>MITVNKLLWVLWVILKSKDSSATHLHLHHPRLADVFEDFNRPHTSLFSSSAMRSSDIQQQQQLNAINDLSSPANIPSFLPIEDIFVQPQFQPVNPEDEDDVVPDQHAAFGITSVMDSRRQISWRDLGLEELMSGVRGGTAALPGSNARRRKRMVCLR</sequence>
<keyword evidence="5" id="KW-0131">Cell cycle</keyword>
<keyword evidence="2" id="KW-0132">Cell division</keyword>
<dbReference type="RefSeq" id="XP_002845195.1">
    <property type="nucleotide sequence ID" value="XM_002845149.1"/>
</dbReference>
<evidence type="ECO:0000256" key="3">
    <source>
        <dbReference type="ARBA" id="ARBA00022776"/>
    </source>
</evidence>
<keyword evidence="6" id="KW-0732">Signal</keyword>
<dbReference type="Proteomes" id="UP000002035">
    <property type="component" value="Unassembled WGS sequence"/>
</dbReference>
<organism evidence="7 8">
    <name type="scientific">Arthroderma otae (strain ATCC MYA-4605 / CBS 113480)</name>
    <name type="common">Microsporum canis</name>
    <dbReference type="NCBI Taxonomy" id="554155"/>
    <lineage>
        <taxon>Eukaryota</taxon>
        <taxon>Fungi</taxon>
        <taxon>Dikarya</taxon>
        <taxon>Ascomycota</taxon>
        <taxon>Pezizomycotina</taxon>
        <taxon>Eurotiomycetes</taxon>
        <taxon>Eurotiomycetidae</taxon>
        <taxon>Onygenales</taxon>
        <taxon>Arthrodermataceae</taxon>
        <taxon>Microsporum</taxon>
    </lineage>
</organism>
<dbReference type="PANTHER" id="PTHR28526">
    <property type="entry name" value="ANAPHASE-PROMOTING COMPLEX SUBUNIT 13"/>
    <property type="match status" value="1"/>
</dbReference>
<name>C5FQU2_ARTOC</name>
<accession>C5FQU2</accession>
<dbReference type="GO" id="GO:0005680">
    <property type="term" value="C:anaphase-promoting complex"/>
    <property type="evidence" value="ECO:0007669"/>
    <property type="project" value="InterPro"/>
</dbReference>
<dbReference type="Pfam" id="PF05839">
    <property type="entry name" value="Apc13p"/>
    <property type="match status" value="1"/>
</dbReference>
<dbReference type="OrthoDB" id="2351920at2759"/>
<feature type="signal peptide" evidence="6">
    <location>
        <begin position="1"/>
        <end position="22"/>
    </location>
</feature>
<gene>
    <name evidence="7" type="ORF">MCYG_05064</name>
</gene>
<keyword evidence="3" id="KW-0498">Mitosis</keyword>
<dbReference type="GeneID" id="9224254"/>
<evidence type="ECO:0000256" key="2">
    <source>
        <dbReference type="ARBA" id="ARBA00022618"/>
    </source>
</evidence>
<evidence type="ECO:0000313" key="8">
    <source>
        <dbReference type="Proteomes" id="UP000002035"/>
    </source>
</evidence>
<keyword evidence="8" id="KW-1185">Reference proteome</keyword>
<evidence type="ECO:0000313" key="7">
    <source>
        <dbReference type="EMBL" id="EEQ32245.1"/>
    </source>
</evidence>
<evidence type="ECO:0000256" key="1">
    <source>
        <dbReference type="ARBA" id="ARBA00006940"/>
    </source>
</evidence>
<dbReference type="EMBL" id="DS995705">
    <property type="protein sequence ID" value="EEQ32245.1"/>
    <property type="molecule type" value="Genomic_DNA"/>
</dbReference>
<dbReference type="AlphaFoldDB" id="C5FQU2"/>
<evidence type="ECO:0000256" key="6">
    <source>
        <dbReference type="SAM" id="SignalP"/>
    </source>
</evidence>
<dbReference type="eggNOG" id="ENOG502S7KP">
    <property type="taxonomic scope" value="Eukaryota"/>
</dbReference>
<dbReference type="InterPro" id="IPR008401">
    <property type="entry name" value="Apc13"/>
</dbReference>
<dbReference type="OMA" id="NIHMHHP"/>
<evidence type="ECO:0000256" key="4">
    <source>
        <dbReference type="ARBA" id="ARBA00022786"/>
    </source>
</evidence>
<comment type="similarity">
    <text evidence="1">Belongs to the APC13 family.</text>
</comment>
<feature type="chain" id="PRO_5002951731" evidence="6">
    <location>
        <begin position="23"/>
        <end position="157"/>
    </location>
</feature>
<evidence type="ECO:0000256" key="5">
    <source>
        <dbReference type="ARBA" id="ARBA00023306"/>
    </source>
</evidence>
<protein>
    <submittedName>
        <fullName evidence="7">Apc13 domain-containing protein</fullName>
    </submittedName>
</protein>
<proteinExistence type="inferred from homology"/>
<reference evidence="8" key="1">
    <citation type="journal article" date="2012" name="MBio">
        <title>Comparative genome analysis of Trichophyton rubrum and related dermatophytes reveals candidate genes involved in infection.</title>
        <authorList>
            <person name="Martinez D.A."/>
            <person name="Oliver B.G."/>
            <person name="Graeser Y."/>
            <person name="Goldberg J.M."/>
            <person name="Li W."/>
            <person name="Martinez-Rossi N.M."/>
            <person name="Monod M."/>
            <person name="Shelest E."/>
            <person name="Barton R.C."/>
            <person name="Birch E."/>
            <person name="Brakhage A.A."/>
            <person name="Chen Z."/>
            <person name="Gurr S.J."/>
            <person name="Heiman D."/>
            <person name="Heitman J."/>
            <person name="Kosti I."/>
            <person name="Rossi A."/>
            <person name="Saif S."/>
            <person name="Samalova M."/>
            <person name="Saunders C.W."/>
            <person name="Shea T."/>
            <person name="Summerbell R.C."/>
            <person name="Xu J."/>
            <person name="Young S."/>
            <person name="Zeng Q."/>
            <person name="Birren B.W."/>
            <person name="Cuomo C.A."/>
            <person name="White T.C."/>
        </authorList>
    </citation>
    <scope>NUCLEOTIDE SEQUENCE [LARGE SCALE GENOMIC DNA]</scope>
    <source>
        <strain evidence="8">ATCC MYA-4605 / CBS 113480</strain>
    </source>
</reference>
<dbReference type="GO" id="GO:0051301">
    <property type="term" value="P:cell division"/>
    <property type="evidence" value="ECO:0007669"/>
    <property type="project" value="UniProtKB-KW"/>
</dbReference>
<keyword evidence="4" id="KW-0833">Ubl conjugation pathway</keyword>
<dbReference type="PANTHER" id="PTHR28526:SF1">
    <property type="entry name" value="ANAPHASE-PROMOTING COMPLEX SUBUNIT 13"/>
    <property type="match status" value="1"/>
</dbReference>
<dbReference type="HOGENOM" id="CLU_083683_1_0_1"/>
<dbReference type="VEuPathDB" id="FungiDB:MCYG_05064"/>